<dbReference type="GO" id="GO:0005524">
    <property type="term" value="F:ATP binding"/>
    <property type="evidence" value="ECO:0007669"/>
    <property type="project" value="UniProtKB-KW"/>
</dbReference>
<dbReference type="FunFam" id="3.40.50.300:FF:000335">
    <property type="entry name" value="ATP binding cassette subfamily A member 5"/>
    <property type="match status" value="2"/>
</dbReference>
<evidence type="ECO:0000256" key="6">
    <source>
        <dbReference type="ARBA" id="ARBA00022840"/>
    </source>
</evidence>
<dbReference type="Gene3D" id="3.40.50.300">
    <property type="entry name" value="P-loop containing nucleotide triphosphate hydrolases"/>
    <property type="match status" value="3"/>
</dbReference>
<sequence length="3131" mass="346630">MAAATTAGSESSPTKGLLRKQIFALSKKNFILSRRSKITVCCEILLPLFVAVVCFVVAPLVNPSSRDLETFPDADYPYTSWGGQRNGSLFYASGLRKAYDDYPQLEALTPYEDFFNKSNSVTVLLTCACQTLAIGPAGTRQAENFATYLNDNFESIFKGFNLPQCDGFPTITVSTSIDDPREYVRRSDYGSIGVPELCGYMDVFNPFELLIMSNATIGDSGRFKAISVDYSTGYTLSIAKKDSTVPDGLLIDVVQKSIDDPSSVRVRSSAGQELSLQIPFENAPQLPFIFEGLEEVKAQQDISSYGISVTTMEDVFLNVARRSHGDDEQMSRLKSRTYTTEEREGMYDLSVKPNSMQQFFGLMARRLTYSRRNWGGTLAVLLIPFLVILVLMGLQYLGVTVFDARRLGLRWGDSTPYDVYQQDHIIGRWDLSDPEVVRVQRGSEDLPDISAATPLTPDEFTACNQWQPYKMIPSEDPPMNLNLCAGILRFSASLLGEDTAWFEVTALGVTSRSVFADMTALHMTPFALAGDESPGVINYPFPHTAYQNSKSRSNLVLTLAVGGYFAIALTVVAGSLLSYIMMEKTRGIKEQFYVSGCGLLTYWVSSWTFDFVITFIAICPTWIPLVIFDIEAYLEPSNMGAVWTLLIGFCFAMPPFNYLVSLISRTNTIATYIQVGSGVGCGLIGSFVVAILYYGVVAPGIGLALMWIFRVVPTFPVAQALTSIFFTDLGFLNDPSGERVESNPFDSQILNTCSEVQLEGIDDKTFDTCLAVAGDDVIMLFLFGVIYFGLTILIDYKMNDDKWDPNRDLPVPPEKRGVEDERVIAEKERVSKLDPTTQMIYFKDLKKVYNPGKKNDVWAVRGINYALADGGVFGLLGVNGAGKTTTFRMLCGLIRPSAGHINLVGQPLLGNIYEVRKNIGYCPQDSPLLEGLTTEEHLLLYGRIRGVSSTVLKDHISELLKILQLERYVDKMATRLSGGNQRKLCVGIALVGHPSLVFLDEPTTGVDPDARRRIWDVIHKIAHGRLKSSAVVLTTHSMEEADALCETMVIQVDGQFRCIGSSQQIKTDYGQGFKLWISFTELSPASSAELLQNFSVLEDALKSDRYGRLTLTDEELRASLGALGITEPRVVQSIVNTGTLNENDNTRIFTASALAAAVTGGEGAPVRVKQALEVMSLDTAQIGALTKKNFILSRRSKLTVCCEILLPLIVAIAALLIPPFANTNGNVLKTMPAADNPVNPGGSGPDLRVGTTSYADEARQLYSSLSLSGLVPYSTFFRQSNLILLVDKCLCGTLAIGPSGSQRAEAFASYLRGRIGAAGSVGTCGGAPLLSLTTSISDPSAYVKSPAYGSDSHPEICYYMDVGKENEVTIRSNATTGASDDYSDYTRYWYAENGDYQHGDPIDNGLDYYDTLDFPLLMATWMDYLRSSDVPVAALYPMPYPSYKERGSGGTMKQLSGIVGALLFTFSAFSVSRKLISERRGRLREGMRIMGLHDLPYNLSWYAWYFVFYFVLAIAVALLSLGILSPFGALWLFLLTFLYFYASMAFAFSVSTLFKYPNSGSTLTAVIYYILSFVLVAVHRETDKWAVSLLPQCAYTLVMQNLGQQVFLGLANPSSTLKFEEFNLIQGLIMLLVDIVLWTAVYLYLDQVVPHEYRSSRKFYFLFTRSFWREMRGQNISDDGETQGSSDQSSEERTSSNDERQYGIEKVSGEYQKELEREQATIGIHDLRVHFKSVRAVDGLDLTMYRDELFVLLGHNGAGKSTTINVLSGMLVPSSGEVTVYGHKVPTEMPVIRRSMGVCPQHDVLWDDLTVEEHFNLFANIRGLSRDEKALEFATEIELGHKFGARVKTLSGGMKRKLSVGLAFVGDSKLVILDEPSSGMDPSARRRMWDFLRSKREGRILCITTHYMDEADVLADRVGIMENGKLMAYGTTSFLKQQFGTGYTLSIAKKDSKVPDEPLVKVVQKSIDDPSSVRVRSSAGQELSLQVPYSCASSFPKIFEGLEDCKSADQITSYGISISSMEDVFLNVARRSSPSSDSIGKGLGDDAYEIELKPTFSQQVRGLLMRRLVYAYRNWVGTLAALLIPMVVLLVLLGFQKTAVSIGDATSLTLRPSSNPYKAGPSQHIVAQWSTVDPFVVTVARNGQPLPSIDASLPLTNAEVHACSLLKPYDAIPYEPNTPPNSTLNNALCAGILRFSASLLGEDTAWFEVTALGVTSRSVFADMTALHMTPFALAGNQPLTVVNHPLPHTASQFSNSLTNFAVTFSVGGFYAIALTVVASTLLSYMMMEKTTKIKEQLYVSGCGLLPYWTASWVFDFLFSLIAVCLTFIPLRVYEVNTYLQPDNQAAVWALLVGFCFATPPFNYLISVVARTSTIATYMRIASSILGGLVGSFAISVLFFARISPLAGLILMWIVRVFPTYSVAQGLTTIFFTGLQNTGAGSFTPKPFDSQILRTCHDTTVFDINGNPFNVCAFVAGDDVIMLFVYGVIYFGLLLFLDYKLNDDKWNPDRDLAVPPEKCGVEDERVIAEKERVSKLDPTTQMIYFKDLKKVFYPGKDSEVWAVRGINYALADGGVFGLLGVNGAGKTTTFRMLCGLIRPSAGHINLVGRPLQGNVYEVRKSVGYCPQQSPLLQGLTAKDHLYLYARIRGVPSNRISQHVDDLVKILQLERYIDKEAVKLSGGNQRKLCVGMALVGHPPIVFLDEPTTGVDPGARRRIWDVIHKIAHDRSKTYTAVILTTHSMEEADAVCETMVIQVDGQFRCIGTSQQIKSDYGRGYRLWIHFRDASEENKQRAMKQILAAEDAETSAHGEYVTLTDTHLTAQLTRLGISEQRLIDSVLTAGTLDETFNRTFNRGALASAAARALQHMNALQWLMQHVSPETRTLEEVGEFALPRDIDLGSIFSELSDADAKEELEMHDFQLSQTTLEQIFNTFARGGKFRPNCAALQGKVFPVYDREAMLQFIPHHAMVHKDGDEMRVIHPGKLSILFMMKARDSVGQLLGKGTYDRSSKYLFHLSPGQVGDIIACNRLNLILNGDYNQKDARVHFRLHERYYREVTLERSGHRDLITVMMPEPAFFAVRTMLKAVLPSFYGWDLLLHDVTVQPDRFIEKLEEENAMDRGGEAEETPRRGD</sequence>
<dbReference type="PANTHER" id="PTHR19229">
    <property type="entry name" value="ATP-BINDING CASSETTE TRANSPORTER SUBFAMILY A ABCA"/>
    <property type="match status" value="1"/>
</dbReference>
<feature type="transmembrane region" description="Helical" evidence="10">
    <location>
        <begin position="672"/>
        <end position="695"/>
    </location>
</feature>
<evidence type="ECO:0000256" key="10">
    <source>
        <dbReference type="SAM" id="Phobius"/>
    </source>
</evidence>
<dbReference type="EMBL" id="JABANN010000016">
    <property type="protein sequence ID" value="KAF4675350.1"/>
    <property type="molecule type" value="Genomic_DNA"/>
</dbReference>
<dbReference type="Pfam" id="PF12698">
    <property type="entry name" value="ABC2_membrane_3"/>
    <property type="match status" value="3"/>
</dbReference>
<feature type="transmembrane region" description="Helical" evidence="10">
    <location>
        <begin position="2380"/>
        <end position="2402"/>
    </location>
</feature>
<evidence type="ECO:0000313" key="13">
    <source>
        <dbReference type="Proteomes" id="UP000572268"/>
    </source>
</evidence>
<feature type="transmembrane region" description="Helical" evidence="10">
    <location>
        <begin position="640"/>
        <end position="660"/>
    </location>
</feature>
<feature type="transmembrane region" description="Helical" evidence="10">
    <location>
        <begin position="1624"/>
        <end position="1645"/>
    </location>
</feature>
<dbReference type="GO" id="GO:0016020">
    <property type="term" value="C:membrane"/>
    <property type="evidence" value="ECO:0007669"/>
    <property type="project" value="UniProtKB-SubCell"/>
</dbReference>
<dbReference type="InterPro" id="IPR009044">
    <property type="entry name" value="ssDNA-bd_transcriptional_reg"/>
</dbReference>
<feature type="transmembrane region" description="Helical" evidence="10">
    <location>
        <begin position="374"/>
        <end position="397"/>
    </location>
</feature>
<evidence type="ECO:0000256" key="7">
    <source>
        <dbReference type="ARBA" id="ARBA00022989"/>
    </source>
</evidence>
<organism evidence="12 13">
    <name type="scientific">Perkinsus olseni</name>
    <name type="common">Perkinsus atlanticus</name>
    <dbReference type="NCBI Taxonomy" id="32597"/>
    <lineage>
        <taxon>Eukaryota</taxon>
        <taxon>Sar</taxon>
        <taxon>Alveolata</taxon>
        <taxon>Perkinsozoa</taxon>
        <taxon>Perkinsea</taxon>
        <taxon>Perkinsida</taxon>
        <taxon>Perkinsidae</taxon>
        <taxon>Perkinsus</taxon>
    </lineage>
</organism>
<dbReference type="Pfam" id="PF00005">
    <property type="entry name" value="ABC_tran"/>
    <property type="match status" value="3"/>
</dbReference>
<evidence type="ECO:0000256" key="2">
    <source>
        <dbReference type="ARBA" id="ARBA00008869"/>
    </source>
</evidence>
<evidence type="ECO:0000256" key="3">
    <source>
        <dbReference type="ARBA" id="ARBA00022448"/>
    </source>
</evidence>
<evidence type="ECO:0000256" key="9">
    <source>
        <dbReference type="SAM" id="MobiDB-lite"/>
    </source>
</evidence>
<evidence type="ECO:0000256" key="1">
    <source>
        <dbReference type="ARBA" id="ARBA00004141"/>
    </source>
</evidence>
<feature type="region of interest" description="Disordered" evidence="9">
    <location>
        <begin position="1675"/>
        <end position="1703"/>
    </location>
</feature>
<dbReference type="SUPFAM" id="SSF54447">
    <property type="entry name" value="ssDNA-binding transcriptional regulator domain"/>
    <property type="match status" value="1"/>
</dbReference>
<feature type="transmembrane region" description="Helical" evidence="10">
    <location>
        <begin position="777"/>
        <end position="796"/>
    </location>
</feature>
<dbReference type="InterPro" id="IPR027417">
    <property type="entry name" value="P-loop_NTPase"/>
</dbReference>
<feature type="transmembrane region" description="Helical" evidence="10">
    <location>
        <begin position="555"/>
        <end position="582"/>
    </location>
</feature>
<gene>
    <name evidence="12" type="ORF">FOL46_001982</name>
</gene>
<feature type="transmembrane region" description="Helical" evidence="10">
    <location>
        <begin position="1562"/>
        <end position="1579"/>
    </location>
</feature>
<feature type="compositionally biased region" description="Basic and acidic residues" evidence="9">
    <location>
        <begin position="1690"/>
        <end position="1703"/>
    </location>
</feature>
<keyword evidence="6" id="KW-0067">ATP-binding</keyword>
<comment type="caution">
    <text evidence="12">The sequence shown here is derived from an EMBL/GenBank/DDBJ whole genome shotgun (WGS) entry which is preliminary data.</text>
</comment>
<feature type="domain" description="ABC transporter" evidence="11">
    <location>
        <begin position="2542"/>
        <end position="2781"/>
    </location>
</feature>
<evidence type="ECO:0000256" key="8">
    <source>
        <dbReference type="ARBA" id="ARBA00023136"/>
    </source>
</evidence>
<feature type="transmembrane region" description="Helical" evidence="10">
    <location>
        <begin position="2348"/>
        <end position="2368"/>
    </location>
</feature>
<dbReference type="GO" id="GO:0140359">
    <property type="term" value="F:ABC-type transporter activity"/>
    <property type="evidence" value="ECO:0007669"/>
    <property type="project" value="InterPro"/>
</dbReference>
<reference evidence="12 13" key="1">
    <citation type="submission" date="2020-04" db="EMBL/GenBank/DDBJ databases">
        <title>Perkinsus olseni comparative genomics.</title>
        <authorList>
            <person name="Bogema D.R."/>
        </authorList>
    </citation>
    <scope>NUCLEOTIDE SEQUENCE [LARGE SCALE GENOMIC DNA]</scope>
    <source>
        <strain evidence="12">ATCC PRA-31</strain>
    </source>
</reference>
<feature type="transmembrane region" description="Helical" evidence="10">
    <location>
        <begin position="2479"/>
        <end position="2496"/>
    </location>
</feature>
<feature type="transmembrane region" description="Helical" evidence="10">
    <location>
        <begin position="1497"/>
        <end position="1523"/>
    </location>
</feature>
<dbReference type="InterPro" id="IPR013525">
    <property type="entry name" value="ABC2_TM"/>
</dbReference>
<dbReference type="InterPro" id="IPR003439">
    <property type="entry name" value="ABC_transporter-like_ATP-bd"/>
</dbReference>
<keyword evidence="3" id="KW-0813">Transport</keyword>
<dbReference type="GO" id="GO:0003677">
    <property type="term" value="F:DNA binding"/>
    <property type="evidence" value="ECO:0007669"/>
    <property type="project" value="InterPro"/>
</dbReference>
<keyword evidence="7 10" id="KW-1133">Transmembrane helix</keyword>
<dbReference type="InterPro" id="IPR017871">
    <property type="entry name" value="ABC_transporter-like_CS"/>
</dbReference>
<feature type="transmembrane region" description="Helical" evidence="10">
    <location>
        <begin position="2075"/>
        <end position="2095"/>
    </location>
</feature>
<accession>A0A7J6MVY9</accession>
<evidence type="ECO:0000259" key="11">
    <source>
        <dbReference type="PROSITE" id="PS50893"/>
    </source>
</evidence>
<dbReference type="CDD" id="cd03263">
    <property type="entry name" value="ABC_subfamily_A"/>
    <property type="match status" value="3"/>
</dbReference>
<dbReference type="Proteomes" id="UP000572268">
    <property type="component" value="Unassembled WGS sequence"/>
</dbReference>
<evidence type="ECO:0000313" key="12">
    <source>
        <dbReference type="EMBL" id="KAF4675350.1"/>
    </source>
</evidence>
<proteinExistence type="inferred from homology"/>
<comment type="subcellular location">
    <subcellularLocation>
        <location evidence="1">Membrane</location>
        <topology evidence="1">Multi-pass membrane protein</topology>
    </subcellularLocation>
</comment>
<dbReference type="SMART" id="SM00382">
    <property type="entry name" value="AAA"/>
    <property type="match status" value="3"/>
</dbReference>
<evidence type="ECO:0000256" key="5">
    <source>
        <dbReference type="ARBA" id="ARBA00022741"/>
    </source>
</evidence>
<dbReference type="FunFam" id="3.40.50.300:FF:000933">
    <property type="entry name" value="ABC transporter A family member 7"/>
    <property type="match status" value="1"/>
</dbReference>
<comment type="similarity">
    <text evidence="2">Belongs to the ABC transporter superfamily. ABCA family.</text>
</comment>
<feature type="transmembrane region" description="Helical" evidence="10">
    <location>
        <begin position="1529"/>
        <end position="1550"/>
    </location>
</feature>
<dbReference type="GO" id="GO:0016887">
    <property type="term" value="F:ATP hydrolysis activity"/>
    <property type="evidence" value="ECO:0007669"/>
    <property type="project" value="InterPro"/>
</dbReference>
<dbReference type="SUPFAM" id="SSF52540">
    <property type="entry name" value="P-loop containing nucleoside triphosphate hydrolases"/>
    <property type="match status" value="3"/>
</dbReference>
<feature type="transmembrane region" description="Helical" evidence="10">
    <location>
        <begin position="2260"/>
        <end position="2284"/>
    </location>
</feature>
<keyword evidence="8 10" id="KW-0472">Membrane</keyword>
<dbReference type="InterPro" id="IPR026082">
    <property type="entry name" value="ABCA"/>
</dbReference>
<feature type="transmembrane region" description="Helical" evidence="10">
    <location>
        <begin position="2305"/>
        <end position="2328"/>
    </location>
</feature>
<feature type="domain" description="ABC transporter" evidence="11">
    <location>
        <begin position="840"/>
        <end position="1078"/>
    </location>
</feature>
<feature type="domain" description="ABC transporter" evidence="11">
    <location>
        <begin position="1722"/>
        <end position="1948"/>
    </location>
</feature>
<dbReference type="GO" id="GO:0006355">
    <property type="term" value="P:regulation of DNA-templated transcription"/>
    <property type="evidence" value="ECO:0007669"/>
    <property type="project" value="InterPro"/>
</dbReference>
<keyword evidence="5" id="KW-0547">Nucleotide-binding</keyword>
<dbReference type="PROSITE" id="PS50893">
    <property type="entry name" value="ABC_TRANSPORTER_2"/>
    <property type="match status" value="3"/>
</dbReference>
<name>A0A7J6MVY9_PEROL</name>
<evidence type="ECO:0000256" key="4">
    <source>
        <dbReference type="ARBA" id="ARBA00022692"/>
    </source>
</evidence>
<protein>
    <recommendedName>
        <fullName evidence="11">ABC transporter domain-containing protein</fullName>
    </recommendedName>
</protein>
<keyword evidence="4 10" id="KW-0812">Transmembrane</keyword>
<feature type="transmembrane region" description="Helical" evidence="10">
    <location>
        <begin position="1198"/>
        <end position="1221"/>
    </location>
</feature>
<feature type="transmembrane region" description="Helical" evidence="10">
    <location>
        <begin position="602"/>
        <end position="628"/>
    </location>
</feature>
<dbReference type="PROSITE" id="PS00211">
    <property type="entry name" value="ABC_TRANSPORTER_1"/>
    <property type="match status" value="3"/>
</dbReference>
<dbReference type="GO" id="GO:0005319">
    <property type="term" value="F:lipid transporter activity"/>
    <property type="evidence" value="ECO:0007669"/>
    <property type="project" value="TreeGrafter"/>
</dbReference>
<feature type="transmembrane region" description="Helical" evidence="10">
    <location>
        <begin position="38"/>
        <end position="61"/>
    </location>
</feature>
<dbReference type="InterPro" id="IPR003593">
    <property type="entry name" value="AAA+_ATPase"/>
</dbReference>